<evidence type="ECO:0000313" key="2">
    <source>
        <dbReference type="Proteomes" id="UP000473531"/>
    </source>
</evidence>
<reference evidence="1 2" key="1">
    <citation type="submission" date="2019-12" db="EMBL/GenBank/DDBJ databases">
        <title>Genomic-based taxomic classification of the family Erythrobacteraceae.</title>
        <authorList>
            <person name="Xu L."/>
        </authorList>
    </citation>
    <scope>NUCLEOTIDE SEQUENCE [LARGE SCALE GENOMIC DNA]</scope>
    <source>
        <strain evidence="1 2">KCTC 52259</strain>
    </source>
</reference>
<dbReference type="Proteomes" id="UP000473531">
    <property type="component" value="Unassembled WGS sequence"/>
</dbReference>
<name>A0A6L7GF69_9SPHN</name>
<dbReference type="RefSeq" id="WP_202386274.1">
    <property type="nucleotide sequence ID" value="NZ_WTYU01000001.1"/>
</dbReference>
<dbReference type="EMBL" id="WTYU01000001">
    <property type="protein sequence ID" value="MXP13698.1"/>
    <property type="molecule type" value="Genomic_DNA"/>
</dbReference>
<organism evidence="1 2">
    <name type="scientific">Allopontixanthobacter confluentis</name>
    <dbReference type="NCBI Taxonomy" id="1849021"/>
    <lineage>
        <taxon>Bacteria</taxon>
        <taxon>Pseudomonadati</taxon>
        <taxon>Pseudomonadota</taxon>
        <taxon>Alphaproteobacteria</taxon>
        <taxon>Sphingomonadales</taxon>
        <taxon>Erythrobacteraceae</taxon>
        <taxon>Allopontixanthobacter</taxon>
    </lineage>
</organism>
<accession>A0A6L7GF69</accession>
<protein>
    <submittedName>
        <fullName evidence="1">Uncharacterized protein</fullName>
    </submittedName>
</protein>
<proteinExistence type="predicted"/>
<comment type="caution">
    <text evidence="1">The sequence shown here is derived from an EMBL/GenBank/DDBJ whole genome shotgun (WGS) entry which is preliminary data.</text>
</comment>
<dbReference type="AlphaFoldDB" id="A0A6L7GF69"/>
<gene>
    <name evidence="1" type="ORF">GRI44_02880</name>
</gene>
<sequence>MNLPSLSLPSIDLSSLPDLDRLTGTFGSLSDAAVASTDDRVVVIMVYVYDLIPPEALL</sequence>
<evidence type="ECO:0000313" key="1">
    <source>
        <dbReference type="EMBL" id="MXP13698.1"/>
    </source>
</evidence>
<keyword evidence="2" id="KW-1185">Reference proteome</keyword>